<name>A0AAF0XFH6_DAUCS</name>
<evidence type="ECO:0000313" key="6">
    <source>
        <dbReference type="EMBL" id="WOH05416.1"/>
    </source>
</evidence>
<dbReference type="PANTHER" id="PTHR11926">
    <property type="entry name" value="GLUCOSYL/GLUCURONOSYL TRANSFERASES"/>
    <property type="match status" value="1"/>
</dbReference>
<dbReference type="PANTHER" id="PTHR11926:SF1412">
    <property type="entry name" value="UDP-GLYCOSYLTRANSFERASE 83A1-LIKE"/>
    <property type="match status" value="1"/>
</dbReference>
<evidence type="ECO:0000256" key="3">
    <source>
        <dbReference type="ARBA" id="ARBA00022679"/>
    </source>
</evidence>
<dbReference type="GO" id="GO:0080044">
    <property type="term" value="F:quercetin 7-O-glucosyltransferase activity"/>
    <property type="evidence" value="ECO:0007669"/>
    <property type="project" value="TreeGrafter"/>
</dbReference>
<dbReference type="Gene3D" id="3.40.50.2000">
    <property type="entry name" value="Glycogen Phosphorylase B"/>
    <property type="match status" value="2"/>
</dbReference>
<dbReference type="CDD" id="cd03784">
    <property type="entry name" value="GT1_Gtf-like"/>
    <property type="match status" value="1"/>
</dbReference>
<accession>A0AAF0XFH6</accession>
<evidence type="ECO:0000256" key="1">
    <source>
        <dbReference type="ARBA" id="ARBA00004721"/>
    </source>
</evidence>
<sequence>MSKVSRVLAIPFPAQGHVIPMMELVRKIAQHGIRVTFVNTDFNHKRVMKALSNKDDDSGDLIHLVSVPDGLEPGEDRNDIGKLFDVLPLRMRADLVDLIENINSARHDSKISCVIADGAMSWAMEVAENMGIKRAFFWPASTATLSSLRSIHKLIQDAVLDTDGVLKPNEIIQLSPTMPAMSTSTFVWTCFTDLATRKIIFDFFLNVNESLKLTSWIVCNSARELEPAAFTLFPDTLPIGPLSASNELGHQAGHFWAEDSACLSWLDQQPAGSVIYVAFGSFTVFDQTQFRELALGLELTNKPFLWVVRPDMTDCTDEAYPEGFEDRIGCRGRMVGWSPQEKVLRHPSVACFISHCGWNSTTEGVSHGVPFLCWPYFADQLLNETYICDVWKVGLGFEKNENGIITKGEIKKKVEMLLGDKDYKERAMVLKEKLASSVQGDGCSNTNLRNFIQWMK</sequence>
<keyword evidence="4" id="KW-0414">Isoprene biosynthesis</keyword>
<evidence type="ECO:0000259" key="5">
    <source>
        <dbReference type="Pfam" id="PF26168"/>
    </source>
</evidence>
<reference evidence="6" key="2">
    <citation type="submission" date="2022-03" db="EMBL/GenBank/DDBJ databases">
        <title>Draft title - Genomic analysis of global carrot germplasm unveils the trajectory of domestication and the origin of high carotenoid orange carrot.</title>
        <authorList>
            <person name="Iorizzo M."/>
            <person name="Ellison S."/>
            <person name="Senalik D."/>
            <person name="Macko-Podgorni A."/>
            <person name="Grzebelus D."/>
            <person name="Bostan H."/>
            <person name="Rolling W."/>
            <person name="Curaba J."/>
            <person name="Simon P."/>
        </authorList>
    </citation>
    <scope>NUCLEOTIDE SEQUENCE</scope>
    <source>
        <tissue evidence="6">Leaf</tissue>
    </source>
</reference>
<dbReference type="GO" id="GO:0080043">
    <property type="term" value="F:quercetin 3-O-glucosyltransferase activity"/>
    <property type="evidence" value="ECO:0007669"/>
    <property type="project" value="TreeGrafter"/>
</dbReference>
<proteinExistence type="inferred from homology"/>
<dbReference type="SUPFAM" id="SSF53756">
    <property type="entry name" value="UDP-Glycosyltransferase/glycogen phosphorylase"/>
    <property type="match status" value="1"/>
</dbReference>
<protein>
    <recommendedName>
        <fullName evidence="5">Glycosyltransferase N-terminal domain-containing protein</fullName>
    </recommendedName>
</protein>
<dbReference type="InterPro" id="IPR002213">
    <property type="entry name" value="UDP_glucos_trans"/>
</dbReference>
<keyword evidence="7" id="KW-1185">Reference proteome</keyword>
<dbReference type="InterPro" id="IPR058980">
    <property type="entry name" value="Glyco_transf_N"/>
</dbReference>
<comment type="pathway">
    <text evidence="1">Secondary metabolite biosynthesis; terpenoid biosynthesis.</text>
</comment>
<dbReference type="Proteomes" id="UP000077755">
    <property type="component" value="Chromosome 6"/>
</dbReference>
<feature type="domain" description="Glycosyltransferase N-terminal" evidence="5">
    <location>
        <begin position="7"/>
        <end position="142"/>
    </location>
</feature>
<evidence type="ECO:0000313" key="7">
    <source>
        <dbReference type="Proteomes" id="UP000077755"/>
    </source>
</evidence>
<dbReference type="AlphaFoldDB" id="A0AAF0XFH6"/>
<keyword evidence="3" id="KW-0808">Transferase</keyword>
<dbReference type="FunFam" id="3.40.50.2000:FF:000108">
    <property type="entry name" value="UDP-glycosyltransferase 83A1"/>
    <property type="match status" value="1"/>
</dbReference>
<reference evidence="6" key="1">
    <citation type="journal article" date="2016" name="Nat. Genet.">
        <title>A high-quality carrot genome assembly provides new insights into carotenoid accumulation and asterid genome evolution.</title>
        <authorList>
            <person name="Iorizzo M."/>
            <person name="Ellison S."/>
            <person name="Senalik D."/>
            <person name="Zeng P."/>
            <person name="Satapoomin P."/>
            <person name="Huang J."/>
            <person name="Bowman M."/>
            <person name="Iovene M."/>
            <person name="Sanseverino W."/>
            <person name="Cavagnaro P."/>
            <person name="Yildiz M."/>
            <person name="Macko-Podgorni A."/>
            <person name="Moranska E."/>
            <person name="Grzebelus E."/>
            <person name="Grzebelus D."/>
            <person name="Ashrafi H."/>
            <person name="Zheng Z."/>
            <person name="Cheng S."/>
            <person name="Spooner D."/>
            <person name="Van Deynze A."/>
            <person name="Simon P."/>
        </authorList>
    </citation>
    <scope>NUCLEOTIDE SEQUENCE</scope>
    <source>
        <tissue evidence="6">Leaf</tissue>
    </source>
</reference>
<dbReference type="GO" id="GO:0008299">
    <property type="term" value="P:isoprenoid biosynthetic process"/>
    <property type="evidence" value="ECO:0007669"/>
    <property type="project" value="UniProtKB-KW"/>
</dbReference>
<dbReference type="Pfam" id="PF00201">
    <property type="entry name" value="UDPGT"/>
    <property type="match status" value="1"/>
</dbReference>
<dbReference type="Pfam" id="PF26168">
    <property type="entry name" value="Glyco_transf_N"/>
    <property type="match status" value="1"/>
</dbReference>
<gene>
    <name evidence="6" type="ORF">DCAR_0624832</name>
</gene>
<organism evidence="6 7">
    <name type="scientific">Daucus carota subsp. sativus</name>
    <name type="common">Carrot</name>
    <dbReference type="NCBI Taxonomy" id="79200"/>
    <lineage>
        <taxon>Eukaryota</taxon>
        <taxon>Viridiplantae</taxon>
        <taxon>Streptophyta</taxon>
        <taxon>Embryophyta</taxon>
        <taxon>Tracheophyta</taxon>
        <taxon>Spermatophyta</taxon>
        <taxon>Magnoliopsida</taxon>
        <taxon>eudicotyledons</taxon>
        <taxon>Gunneridae</taxon>
        <taxon>Pentapetalae</taxon>
        <taxon>asterids</taxon>
        <taxon>campanulids</taxon>
        <taxon>Apiales</taxon>
        <taxon>Apiaceae</taxon>
        <taxon>Apioideae</taxon>
        <taxon>Scandiceae</taxon>
        <taxon>Daucinae</taxon>
        <taxon>Daucus</taxon>
        <taxon>Daucus sect. Daucus</taxon>
    </lineage>
</organism>
<dbReference type="FunFam" id="3.40.50.2000:FF:000061">
    <property type="entry name" value="UDP-glycosyltransferase 83A1"/>
    <property type="match status" value="1"/>
</dbReference>
<dbReference type="EMBL" id="CP093348">
    <property type="protein sequence ID" value="WOH05416.1"/>
    <property type="molecule type" value="Genomic_DNA"/>
</dbReference>
<evidence type="ECO:0000256" key="4">
    <source>
        <dbReference type="ARBA" id="ARBA00023229"/>
    </source>
</evidence>
<evidence type="ECO:0000256" key="2">
    <source>
        <dbReference type="ARBA" id="ARBA00009995"/>
    </source>
</evidence>
<comment type="similarity">
    <text evidence="2">Belongs to the UDP-glycosyltransferase family.</text>
</comment>